<feature type="domain" description="CAAX prenyl protease 2/Lysostaphin resistance protein A-like" evidence="2">
    <location>
        <begin position="134"/>
        <end position="218"/>
    </location>
</feature>
<dbReference type="GO" id="GO:0080120">
    <property type="term" value="P:CAAX-box protein maturation"/>
    <property type="evidence" value="ECO:0007669"/>
    <property type="project" value="UniProtKB-ARBA"/>
</dbReference>
<proteinExistence type="predicted"/>
<name>A0A1F5VSI1_9BACT</name>
<keyword evidence="1" id="KW-0812">Transmembrane</keyword>
<comment type="caution">
    <text evidence="3">The sequence shown here is derived from an EMBL/GenBank/DDBJ whole genome shotgun (WGS) entry which is preliminary data.</text>
</comment>
<feature type="transmembrane region" description="Helical" evidence="1">
    <location>
        <begin position="21"/>
        <end position="44"/>
    </location>
</feature>
<evidence type="ECO:0000313" key="3">
    <source>
        <dbReference type="EMBL" id="OGF66384.1"/>
    </source>
</evidence>
<dbReference type="Proteomes" id="UP000178943">
    <property type="component" value="Unassembled WGS sequence"/>
</dbReference>
<evidence type="ECO:0000313" key="4">
    <source>
        <dbReference type="Proteomes" id="UP000178943"/>
    </source>
</evidence>
<dbReference type="GO" id="GO:0004175">
    <property type="term" value="F:endopeptidase activity"/>
    <property type="evidence" value="ECO:0007669"/>
    <property type="project" value="UniProtKB-ARBA"/>
</dbReference>
<evidence type="ECO:0000256" key="1">
    <source>
        <dbReference type="SAM" id="Phobius"/>
    </source>
</evidence>
<keyword evidence="1" id="KW-1133">Transmembrane helix</keyword>
<organism evidence="3 4">
    <name type="scientific">Candidatus Fischerbacteria bacterium RBG_13_37_8</name>
    <dbReference type="NCBI Taxonomy" id="1817863"/>
    <lineage>
        <taxon>Bacteria</taxon>
        <taxon>Candidatus Fischeribacteriota</taxon>
    </lineage>
</organism>
<dbReference type="EMBL" id="MFGW01000093">
    <property type="protein sequence ID" value="OGF66384.1"/>
    <property type="molecule type" value="Genomic_DNA"/>
</dbReference>
<feature type="transmembrane region" description="Helical" evidence="1">
    <location>
        <begin position="50"/>
        <end position="68"/>
    </location>
</feature>
<sequence length="297" mass="33740">MVKYSERNVRNAHYPSITQAIWLIVLFQLIVFAVGAIFVFVTFFGLTGPISLIVISVISYGVVLKYGLRKTGLAFGEAFHLRRFSFSLFYPLALFIAGISILLSEVNNGIVYIFGPPRYYIGWMIDHIEENLPGSIIYMVIIGPIFEELLFRGLILRGFLERSSIKKAVLISALFFSIYHIYPYQYITAFITGVVFSWLYVRTKSLLSCIIAHIVFNGLAIIAFINFFGIDGFSYHDAGVKFQPLWFDAIGLFATIAGGFLFKKWIESRTLCEHLYGQTYVSALVKESCMDDKKHKS</sequence>
<protein>
    <recommendedName>
        <fullName evidence="2">CAAX prenyl protease 2/Lysostaphin resistance protein A-like domain-containing protein</fullName>
    </recommendedName>
</protein>
<gene>
    <name evidence="3" type="ORF">A2Y62_12470</name>
</gene>
<dbReference type="AlphaFoldDB" id="A0A1F5VSI1"/>
<dbReference type="PANTHER" id="PTHR36435:SF1">
    <property type="entry name" value="CAAX AMINO TERMINAL PROTEASE FAMILY PROTEIN"/>
    <property type="match status" value="1"/>
</dbReference>
<feature type="transmembrane region" description="Helical" evidence="1">
    <location>
        <begin position="168"/>
        <end position="199"/>
    </location>
</feature>
<dbReference type="Pfam" id="PF02517">
    <property type="entry name" value="Rce1-like"/>
    <property type="match status" value="1"/>
</dbReference>
<feature type="transmembrane region" description="Helical" evidence="1">
    <location>
        <begin position="245"/>
        <end position="262"/>
    </location>
</feature>
<dbReference type="InterPro" id="IPR003675">
    <property type="entry name" value="Rce1/LyrA-like_dom"/>
</dbReference>
<reference evidence="3 4" key="1">
    <citation type="journal article" date="2016" name="Nat. Commun.">
        <title>Thousands of microbial genomes shed light on interconnected biogeochemical processes in an aquifer system.</title>
        <authorList>
            <person name="Anantharaman K."/>
            <person name="Brown C.T."/>
            <person name="Hug L.A."/>
            <person name="Sharon I."/>
            <person name="Castelle C.J."/>
            <person name="Probst A.J."/>
            <person name="Thomas B.C."/>
            <person name="Singh A."/>
            <person name="Wilkins M.J."/>
            <person name="Karaoz U."/>
            <person name="Brodie E.L."/>
            <person name="Williams K.H."/>
            <person name="Hubbard S.S."/>
            <person name="Banfield J.F."/>
        </authorList>
    </citation>
    <scope>NUCLEOTIDE SEQUENCE [LARGE SCALE GENOMIC DNA]</scope>
</reference>
<keyword evidence="1" id="KW-0472">Membrane</keyword>
<dbReference type="STRING" id="1817863.A2Y62_12470"/>
<dbReference type="InterPro" id="IPR052710">
    <property type="entry name" value="CAAX_protease"/>
</dbReference>
<feature type="transmembrane region" description="Helical" evidence="1">
    <location>
        <begin position="205"/>
        <end position="233"/>
    </location>
</feature>
<accession>A0A1F5VSI1</accession>
<evidence type="ECO:0000259" key="2">
    <source>
        <dbReference type="Pfam" id="PF02517"/>
    </source>
</evidence>
<feature type="transmembrane region" description="Helical" evidence="1">
    <location>
        <begin position="88"/>
        <end position="115"/>
    </location>
</feature>
<dbReference type="PANTHER" id="PTHR36435">
    <property type="entry name" value="SLR1288 PROTEIN"/>
    <property type="match status" value="1"/>
</dbReference>